<dbReference type="InterPro" id="IPR004117">
    <property type="entry name" value="7tm6_olfct_rcpt"/>
</dbReference>
<dbReference type="PANTHER" id="PTHR21137:SF35">
    <property type="entry name" value="ODORANT RECEPTOR 19A-RELATED"/>
    <property type="match status" value="1"/>
</dbReference>
<organism evidence="11 12">
    <name type="scientific">Nesidiocoris tenuis</name>
    <dbReference type="NCBI Taxonomy" id="355587"/>
    <lineage>
        <taxon>Eukaryota</taxon>
        <taxon>Metazoa</taxon>
        <taxon>Ecdysozoa</taxon>
        <taxon>Arthropoda</taxon>
        <taxon>Hexapoda</taxon>
        <taxon>Insecta</taxon>
        <taxon>Pterygota</taxon>
        <taxon>Neoptera</taxon>
        <taxon>Paraneoptera</taxon>
        <taxon>Hemiptera</taxon>
        <taxon>Heteroptera</taxon>
        <taxon>Panheteroptera</taxon>
        <taxon>Cimicomorpha</taxon>
        <taxon>Miridae</taxon>
        <taxon>Dicyphina</taxon>
        <taxon>Nesidiocoris</taxon>
    </lineage>
</organism>
<evidence type="ECO:0000313" key="11">
    <source>
        <dbReference type="EMBL" id="BET01975.1"/>
    </source>
</evidence>
<evidence type="ECO:0000256" key="10">
    <source>
        <dbReference type="RuleBase" id="RU351113"/>
    </source>
</evidence>
<keyword evidence="7 10" id="KW-0472">Membrane</keyword>
<evidence type="ECO:0000256" key="1">
    <source>
        <dbReference type="ARBA" id="ARBA00004651"/>
    </source>
</evidence>
<evidence type="ECO:0000256" key="2">
    <source>
        <dbReference type="ARBA" id="ARBA00022475"/>
    </source>
</evidence>
<evidence type="ECO:0000256" key="4">
    <source>
        <dbReference type="ARBA" id="ARBA00022692"/>
    </source>
</evidence>
<dbReference type="PANTHER" id="PTHR21137">
    <property type="entry name" value="ODORANT RECEPTOR"/>
    <property type="match status" value="1"/>
</dbReference>
<evidence type="ECO:0000313" key="12">
    <source>
        <dbReference type="Proteomes" id="UP001307889"/>
    </source>
</evidence>
<feature type="transmembrane region" description="Helical" evidence="10">
    <location>
        <begin position="50"/>
        <end position="66"/>
    </location>
</feature>
<keyword evidence="6 10" id="KW-1133">Transmembrane helix</keyword>
<keyword evidence="8 10" id="KW-0675">Receptor</keyword>
<comment type="similarity">
    <text evidence="10">Belongs to the insect chemoreceptor superfamily. Heteromeric odorant receptor channel (TC 1.A.69) family.</text>
</comment>
<dbReference type="Proteomes" id="UP001307889">
    <property type="component" value="Chromosome 13"/>
</dbReference>
<keyword evidence="9 10" id="KW-0807">Transducer</keyword>
<keyword evidence="3 10" id="KW-0716">Sensory transduction</keyword>
<feature type="transmembrane region" description="Helical" evidence="10">
    <location>
        <begin position="269"/>
        <end position="295"/>
    </location>
</feature>
<feature type="transmembrane region" description="Helical" evidence="10">
    <location>
        <begin position="138"/>
        <end position="163"/>
    </location>
</feature>
<evidence type="ECO:0000256" key="8">
    <source>
        <dbReference type="ARBA" id="ARBA00023170"/>
    </source>
</evidence>
<keyword evidence="4 10" id="KW-0812">Transmembrane</keyword>
<sequence>MDKKNENLFHEDLRYYIRLMRYESFWFGNLDYLDNSHGGRFIKIYLECRWIVNMVLLFSTSTVLYFTEDFGLFNGTFIYGPLILMAAALVTIASHQGPEQKILTDSLNQHFLTNCEPWMINLRQKFLKPIKKSVEFYTWYNVVVCFFYVIVPIVLEAILHFGFNSIKSHHLLLPLPFTPLYGKSPGWGWKFYSITLANTFACFELVQTLISFISSYGLLTSYFVAELKIFKERVKSIDLFASSIELDRQIKEIVTWHNRVIVVNNNMKIYFGLPCAFLSQFVSVLLTLALFTSIISTNIPVQVTYGAAVGLYIGISLFFNSLGQMVENEGDEIFWALYNLHWYECKPDVRKTINMMIRQARRPMNIDYHGRTKMNLSNFMQILRSSYSYFALLQSMTNKD</sequence>
<keyword evidence="2" id="KW-1003">Cell membrane</keyword>
<keyword evidence="5 10" id="KW-0552">Olfaction</keyword>
<evidence type="ECO:0000256" key="7">
    <source>
        <dbReference type="ARBA" id="ARBA00023136"/>
    </source>
</evidence>
<gene>
    <name evidence="11" type="ORF">NTJ_14794</name>
</gene>
<feature type="transmembrane region" description="Helical" evidence="10">
    <location>
        <begin position="301"/>
        <end position="319"/>
    </location>
</feature>
<evidence type="ECO:0000256" key="6">
    <source>
        <dbReference type="ARBA" id="ARBA00022989"/>
    </source>
</evidence>
<keyword evidence="12" id="KW-1185">Reference proteome</keyword>
<dbReference type="EMBL" id="AP028921">
    <property type="protein sequence ID" value="BET01975.1"/>
    <property type="molecule type" value="Genomic_DNA"/>
</dbReference>
<proteinExistence type="inferred from homology"/>
<protein>
    <recommendedName>
        <fullName evidence="10">Odorant receptor</fullName>
    </recommendedName>
</protein>
<feature type="transmembrane region" description="Helical" evidence="10">
    <location>
        <begin position="72"/>
        <end position="93"/>
    </location>
</feature>
<reference evidence="11 12" key="1">
    <citation type="submission" date="2023-09" db="EMBL/GenBank/DDBJ databases">
        <title>Nesidiocoris tenuis whole genome shotgun sequence.</title>
        <authorList>
            <person name="Shibata T."/>
            <person name="Shimoda M."/>
            <person name="Kobayashi T."/>
            <person name="Uehara T."/>
        </authorList>
    </citation>
    <scope>NUCLEOTIDE SEQUENCE [LARGE SCALE GENOMIC DNA]</scope>
    <source>
        <strain evidence="11 12">Japan</strain>
    </source>
</reference>
<feature type="transmembrane region" description="Helical" evidence="10">
    <location>
        <begin position="205"/>
        <end position="225"/>
    </location>
</feature>
<evidence type="ECO:0000256" key="9">
    <source>
        <dbReference type="ARBA" id="ARBA00023224"/>
    </source>
</evidence>
<name>A0ABN7BDP5_9HEMI</name>
<comment type="subcellular location">
    <subcellularLocation>
        <location evidence="1 10">Cell membrane</location>
        <topology evidence="1 10">Multi-pass membrane protein</topology>
    </subcellularLocation>
</comment>
<evidence type="ECO:0000256" key="5">
    <source>
        <dbReference type="ARBA" id="ARBA00022725"/>
    </source>
</evidence>
<evidence type="ECO:0000256" key="3">
    <source>
        <dbReference type="ARBA" id="ARBA00022606"/>
    </source>
</evidence>
<dbReference type="Pfam" id="PF02949">
    <property type="entry name" value="7tm_6"/>
    <property type="match status" value="1"/>
</dbReference>
<comment type="caution">
    <text evidence="10">Lacks conserved residue(s) required for the propagation of feature annotation.</text>
</comment>
<accession>A0ABN7BDP5</accession>